<feature type="region of interest" description="Disordered" evidence="1">
    <location>
        <begin position="2475"/>
        <end position="2542"/>
    </location>
</feature>
<name>A0A4Q1BWW3_TREME</name>
<comment type="caution">
    <text evidence="4">The sequence shown here is derived from an EMBL/GenBank/DDBJ whole genome shotgun (WGS) entry which is preliminary data.</text>
</comment>
<dbReference type="GO" id="GO:0006113">
    <property type="term" value="P:fermentation"/>
    <property type="evidence" value="ECO:0007669"/>
    <property type="project" value="InterPro"/>
</dbReference>
<keyword evidence="2" id="KW-1133">Transmembrane helix</keyword>
<evidence type="ECO:0000313" key="4">
    <source>
        <dbReference type="EMBL" id="RXK42681.1"/>
    </source>
</evidence>
<reference evidence="4 5" key="1">
    <citation type="submission" date="2016-06" db="EMBL/GenBank/DDBJ databases">
        <title>Evolution of pathogenesis and genome organization in the Tremellales.</title>
        <authorList>
            <person name="Cuomo C."/>
            <person name="Litvintseva A."/>
            <person name="Heitman J."/>
            <person name="Chen Y."/>
            <person name="Sun S."/>
            <person name="Springer D."/>
            <person name="Dromer F."/>
            <person name="Young S."/>
            <person name="Zeng Q."/>
            <person name="Chapman S."/>
            <person name="Gujja S."/>
            <person name="Saif S."/>
            <person name="Birren B."/>
        </authorList>
    </citation>
    <scope>NUCLEOTIDE SEQUENCE [LARGE SCALE GENOMIC DNA]</scope>
    <source>
        <strain evidence="4 5">ATCC 28783</strain>
    </source>
</reference>
<dbReference type="InParanoid" id="A0A4Q1BWW3"/>
<keyword evidence="5" id="KW-1185">Reference proteome</keyword>
<feature type="compositionally biased region" description="Polar residues" evidence="1">
    <location>
        <begin position="2515"/>
        <end position="2525"/>
    </location>
</feature>
<dbReference type="InterPro" id="IPR029636">
    <property type="entry name" value="Csf1"/>
</dbReference>
<organism evidence="4 5">
    <name type="scientific">Tremella mesenterica</name>
    <name type="common">Jelly fungus</name>
    <dbReference type="NCBI Taxonomy" id="5217"/>
    <lineage>
        <taxon>Eukaryota</taxon>
        <taxon>Fungi</taxon>
        <taxon>Dikarya</taxon>
        <taxon>Basidiomycota</taxon>
        <taxon>Agaricomycotina</taxon>
        <taxon>Tremellomycetes</taxon>
        <taxon>Tremellales</taxon>
        <taxon>Tremellaceae</taxon>
        <taxon>Tremella</taxon>
    </lineage>
</organism>
<proteinExistence type="predicted"/>
<feature type="domain" description="Csf1 N-terminal" evidence="3">
    <location>
        <begin position="23"/>
        <end position="160"/>
    </location>
</feature>
<evidence type="ECO:0000313" key="5">
    <source>
        <dbReference type="Proteomes" id="UP000289152"/>
    </source>
</evidence>
<feature type="compositionally biased region" description="Polar residues" evidence="1">
    <location>
        <begin position="177"/>
        <end position="193"/>
    </location>
</feature>
<feature type="region of interest" description="Disordered" evidence="1">
    <location>
        <begin position="144"/>
        <end position="224"/>
    </location>
</feature>
<dbReference type="OrthoDB" id="10051416at2759"/>
<dbReference type="Proteomes" id="UP000289152">
    <property type="component" value="Unassembled WGS sequence"/>
</dbReference>
<dbReference type="Pfam" id="PF21678">
    <property type="entry name" value="Csf1_N"/>
    <property type="match status" value="2"/>
</dbReference>
<feature type="region of interest" description="Disordered" evidence="1">
    <location>
        <begin position="1134"/>
        <end position="1204"/>
    </location>
</feature>
<feature type="region of interest" description="Disordered" evidence="1">
    <location>
        <begin position="3077"/>
        <end position="3101"/>
    </location>
</feature>
<keyword evidence="2" id="KW-0472">Membrane</keyword>
<gene>
    <name evidence="4" type="ORF">M231_00237</name>
</gene>
<dbReference type="STRING" id="5217.A0A4Q1BWW3"/>
<feature type="region of interest" description="Disordered" evidence="1">
    <location>
        <begin position="1666"/>
        <end position="1686"/>
    </location>
</feature>
<dbReference type="PANTHER" id="PTHR32085">
    <property type="entry name" value="PROTEIN CSF1"/>
    <property type="match status" value="1"/>
</dbReference>
<evidence type="ECO:0000259" key="3">
    <source>
        <dbReference type="Pfam" id="PF21678"/>
    </source>
</evidence>
<protein>
    <recommendedName>
        <fullName evidence="3">Csf1 N-terminal domain-containing protein</fullName>
    </recommendedName>
</protein>
<dbReference type="InterPro" id="IPR048636">
    <property type="entry name" value="Csf1_N"/>
</dbReference>
<dbReference type="VEuPathDB" id="FungiDB:TREMEDRAFT_42131"/>
<dbReference type="GO" id="GO:0016020">
    <property type="term" value="C:membrane"/>
    <property type="evidence" value="ECO:0007669"/>
    <property type="project" value="InterPro"/>
</dbReference>
<evidence type="ECO:0000256" key="1">
    <source>
        <dbReference type="SAM" id="MobiDB-lite"/>
    </source>
</evidence>
<dbReference type="EMBL" id="SDIL01000001">
    <property type="protein sequence ID" value="RXK42681.1"/>
    <property type="molecule type" value="Genomic_DNA"/>
</dbReference>
<feature type="transmembrane region" description="Helical" evidence="2">
    <location>
        <begin position="6"/>
        <end position="27"/>
    </location>
</feature>
<sequence>MADPINWLLLVSLVVIVIVSAAFLFYWNRLLGWLVAWAVRLFTWRVYHAYIVIGSLQVSPLAGRIAFRDVEYHSSNLSVRALHGHITWRYWLLRVRQSNDAKSDHPKRAKLPCRIAITAEGLEAFVFNRTPAYDAIVERMKKHERESKEFSGVSEETLRTNTQENERSRSRLRKVAKTTSHTSSFPSSNNLHKTGSVPGDRNVNNPTDDHRPLGAAHDLPYTIKPMNKPTKDGVDWFCEALPMDIRISTGSLVLGSDATPMVLIADFKKAQGTLNVTESRSICDLYKLEMDMSFEKPHVLMRTNVDYSGPLLAHGRKAYDELLKQDRDIAKQPPSSISTFPGFHTLAKKFSFLYNPKFSTPPVLGLPQDRIWRGLARYREPDMTTPKTPKREDREYAKKTTLLVSDRVDVLYYSDASGPVPKPEEIIEPDKHDELGNVDLPPEYGIDITIYGGDVTYGPWADRQRDALQKAFAPSIFFDSEPKPRLRFGETRIHSALVLNIFLERDTKLILPTREPSKDWQFDGLGKVERKYGWLEITAGANSSIIYTQSQFATTHGYDAMLVLNLDSLDISSSVAYQSFINAKSCRLSMTMPTPLRWDAQRDWGLDVAVESPTITLLRDHTTLISDLARDWSSGATGDFHHFVPNHYNFRVILLDYCFHLFVNDFNIVDDPKSRDGNAFMDVYGPRLESYIAVAATQYRPEFSTVPFTVDLSDARVELGLPTWDTHRSFDSPDPIEIGKIGHLKASGSYRYYSVPSPEHQETMTLHLEGSQVIFKSMGWVLRRLFCIKDNYFGGFTQYSNLNEFLERFDHDPNSVGDPVEEKYRPGRSDPYAVFVTMNIEDSLILLPDEIYGCTRGLAMPVPQLQMNLKSIEHFMELSLDALPTYIVPLDDFTPAYSYGKVSIVNSKEVIFIEGITLKATRLFGPQPRATTYLCLWEAVLPRISAFVSPEMAKTIGIAVQALLYNFEDVDNAPTEVYIQKSAPDVTFFKLSIDQTNMALFVNNAIATVELPAGVNLDTSTWATRTCKSTLGLVLPEVEVSLLTRQPTAQKWLPVAQASTALTLDLYRAPDGWQEAAQKQQAFIREQDALTKRICYLYSDEVIKTTGHHVHGVYLPVPNYFDDEDDETEIDDLSTLPSLHTSQDERASSPDDSDADDPSYKAPQHLRRRSRSIATMQEKEMISASEESDTSLESNADASTSERQDNMYDMASALAGSIRLFKSLRSSRPTAFRQSSESTTPLPQQPADLVHGVVTVIKLPIVTVDLQPGVFAALSSVAADMNKDTPRPELLLDYLLREHAESIEKTGRIPEPKLFDIKIDSARIQASAEGKNVVIADLSLDGFTARVRNEATAESDKSVVSISTSVRRAEVLVTTFEQPKISLRDAPKPLTLPQGGWPLLRLLCKDTRFRLQQKDKHVEVDVSIDIADIQTVTPVVGVVTRAIHHWEEALNDCPRATCSSSIPKLLYDIVVSAMQQSYEASIPDFMTEGTYGLHTNDQRNIRRDLGWNMLARLRHWLKTCPMVMSSTDLTSDQMASFVSQELATLDYDTGGVARVVRQLDFMKKAFGDDGDNEDQNNETYPSFAIFLYLNSVVVQHHGRLLESPRIVTSSIVVGITSLGWAKSMVFRNERRVKHLRMLCAVKDLDVRAYNSLLFALHRIVSSTIKPVTTPDDQRQDESQSATTSDSNDPLAFAINLDLGNATLNIVGGGVRLRTVFSNVQSRMTGSKNVAIDQGNPVKSAQKTIHLLLGVIDAALLQPTRGHELELSPQDRLAILVHADDLSYVTDQHYAPGRATQRCILGAKHLDIQSRPLPMNFIDFATNWKEEHYPHFQPAIEDLISLFRSRSTRISPPSSERPLTVIDLSLGSAHIQIRAAQKLYLRWEIGKLYVNEENVEGRHRFGIKLEPQIVGAYLEENLTKATTGKKTKSKKQDSSALRLPALNMTGEYRTGTEPTLTTIINVGFFTGILKPAILDRLLSLHHRLAEEMVKVVQQYQETIQKMFPSPPSPDQLTNADAQPYRLRLDLRIAVSGIRFGLRADDVTTTLLFEALNLEGTASNVTGADIDLRWGAKIKHLGLSLGHLGHEALSESEQPMRKYRSAYLVCDMDVEEHPDGSVRASRLTVNLRQIHTVMHVAALSEMADLIQSWSSDIHVLYDHRGEQVQEVKKQTTQILKKFESPEKETKTVASWFSTRWLRVRVKGFGIAVPLVDETTIDLQTIRGTSVPALLFSVGSVEFSNKRNETARFQMQDMALQFVDRFDQSKTEHFEQGTGTGDNHMTLPSIISEAQMSTSVDQWTVFAHSTATNFKLSLAPTVADGVFKLIDLYEQGKHRIAEIEKQYRSELVRNNALESVVNKYEDQRSPSTSRQQRVVIRLSFVFNSGVVIFKRLPSRRSTHDVLDDFRGRRTESRDTFTLPSVSAWVDYAGADDHSQGSEHEEDAGVLVFNMAVHESENTLRPSILPFFIDLQERIERRPKASRRRVRQETSRPEMPTTSISQTAVVAQSEPNRPEMPASRSTPILQTRPATPAQRVPHATPGSLTILSSRSGSERIRVSVTLRIDKSTLRFSCEPDSDAFLAVRWDSGGFMASTTLGGSEIMTVAGSVSGVTSELSHIYAAPGRSCMVASAKDMAFSLSYTRSTSLHPPGLSIVFDTEVSSQFRLDAYSVFLIFTAVWIDNIPGLKKLGQAPVEPVAPINFMPTPPKLPIAALFRFRSVTFDADIVVSRAKLQMTPIVIRSLSNGEQLELDIHVGVTEIIATGDISGDVRSERLSFNTVRRSSRASDYSKATVLAMSIEGGDLSANMSLDKKNIVRLHLAPSTVTLSDDWKAFMTDHQAQVDLAFVVAAGQLQGVLRLLELPRLLGLFYRIFDTVERQNNIAIQRSAEFKSREQRKNTEPAPVTAAIAQTARRAGLSSNTTTHIKTSQTMRFDLKGIDIGVFNEDLDDGHVADFYRFLVGQVQADLKREWTKEHFPERKLSLLVTYVRWDTSDGQRAAKFEKPDMTAKQLIDRAMRQGRREVASLPLMTLTMTSVELPSPPTLEFDFDLTWGDTDGDFAILPNFLESAYQGFKKLDTDLRTQKQSREFGSKGPGRSLSLPMPDKHAPLVEPVPELVYRRRGGDQANKIPIPRFKLLGEATTEAARLVPRLKAMSAELPSLSHRIVTLQLEEGMDLLLKLYEKQLPDGPD</sequence>
<feature type="compositionally biased region" description="Polar residues" evidence="1">
    <location>
        <begin position="2492"/>
        <end position="2507"/>
    </location>
</feature>
<accession>A0A4Q1BWW3</accession>
<dbReference type="PANTHER" id="PTHR32085:SF3">
    <property type="entry name" value="PROTEIN CSF1"/>
    <property type="match status" value="1"/>
</dbReference>
<keyword evidence="2" id="KW-0812">Transmembrane</keyword>
<feature type="domain" description="Csf1 N-terminal" evidence="3">
    <location>
        <begin position="240"/>
        <end position="810"/>
    </location>
</feature>
<evidence type="ECO:0000256" key="2">
    <source>
        <dbReference type="SAM" id="Phobius"/>
    </source>
</evidence>